<accession>A0ABN6X158</accession>
<feature type="region of interest" description="Disordered" evidence="1">
    <location>
        <begin position="16"/>
        <end position="46"/>
    </location>
</feature>
<sequence>MKAWLSDTAYDRVTLTKSGNPKTAHVDAQLPPAEGGETSGRSPVGSDLWLDSFADQDALVAEMQLPEGNGVLIARDGVQPAPSNILVSWALDTRTPWAGPLMVAGEFSSRRASCSTSLASAISVVVGGRVGRGRVRCPRPSRSRCPSMPRSPESRMPIRDAHSAPCHPGGVWLSPCPRWR</sequence>
<dbReference type="EMBL" id="AP027728">
    <property type="protein sequence ID" value="BDZ38404.1"/>
    <property type="molecule type" value="Genomic_DNA"/>
</dbReference>
<reference evidence="3" key="1">
    <citation type="journal article" date="2019" name="Int. J. Syst. Evol. Microbiol.">
        <title>The Global Catalogue of Microorganisms (GCM) 10K type strain sequencing project: providing services to taxonomists for standard genome sequencing and annotation.</title>
        <authorList>
            <consortium name="The Broad Institute Genomics Platform"/>
            <consortium name="The Broad Institute Genome Sequencing Center for Infectious Disease"/>
            <person name="Wu L."/>
            <person name="Ma J."/>
        </authorList>
    </citation>
    <scope>NUCLEOTIDE SEQUENCE [LARGE SCALE GENOMIC DNA]</scope>
    <source>
        <strain evidence="3">NBRC 106310</strain>
    </source>
</reference>
<evidence type="ECO:0000256" key="1">
    <source>
        <dbReference type="SAM" id="MobiDB-lite"/>
    </source>
</evidence>
<name>A0ABN6X158_9MICO</name>
<feature type="compositionally biased region" description="Basic and acidic residues" evidence="1">
    <location>
        <begin position="152"/>
        <end position="161"/>
    </location>
</feature>
<organism evidence="2 3">
    <name type="scientific">Microbacterium suwonense</name>
    <dbReference type="NCBI Taxonomy" id="683047"/>
    <lineage>
        <taxon>Bacteria</taxon>
        <taxon>Bacillati</taxon>
        <taxon>Actinomycetota</taxon>
        <taxon>Actinomycetes</taxon>
        <taxon>Micrococcales</taxon>
        <taxon>Microbacteriaceae</taxon>
        <taxon>Microbacterium</taxon>
    </lineage>
</organism>
<keyword evidence="3" id="KW-1185">Reference proteome</keyword>
<proteinExistence type="predicted"/>
<evidence type="ECO:0000313" key="3">
    <source>
        <dbReference type="Proteomes" id="UP001321543"/>
    </source>
</evidence>
<feature type="region of interest" description="Disordered" evidence="1">
    <location>
        <begin position="137"/>
        <end position="161"/>
    </location>
</feature>
<gene>
    <name evidence="2" type="ORF">GCM10025863_10180</name>
</gene>
<evidence type="ECO:0000313" key="2">
    <source>
        <dbReference type="EMBL" id="BDZ38404.1"/>
    </source>
</evidence>
<dbReference type="Proteomes" id="UP001321543">
    <property type="component" value="Chromosome"/>
</dbReference>
<protein>
    <submittedName>
        <fullName evidence="2">Uncharacterized protein</fullName>
    </submittedName>
</protein>